<feature type="signal peptide" evidence="6">
    <location>
        <begin position="1"/>
        <end position="21"/>
    </location>
</feature>
<dbReference type="EMBL" id="CAJNIZ010018014">
    <property type="protein sequence ID" value="CAE7405420.1"/>
    <property type="molecule type" value="Genomic_DNA"/>
</dbReference>
<dbReference type="EC" id="2.1.1.360" evidence="1"/>
<evidence type="ECO:0000259" key="7">
    <source>
        <dbReference type="Pfam" id="PF08123"/>
    </source>
</evidence>
<evidence type="ECO:0000256" key="1">
    <source>
        <dbReference type="ARBA" id="ARBA00012190"/>
    </source>
</evidence>
<dbReference type="GO" id="GO:0140956">
    <property type="term" value="F:histone H3K79 trimethyltransferase activity"/>
    <property type="evidence" value="ECO:0007669"/>
    <property type="project" value="UniProtKB-EC"/>
</dbReference>
<comment type="catalytic activity">
    <reaction evidence="5">
        <text>L-lysyl(79)-[histone H3] + 3 S-adenosyl-L-methionine = N(6),N(6),N(6)-trimethyl-L-lysyl(79)-[histone H3] + 3 S-adenosyl-L-homocysteine + 3 H(+)</text>
        <dbReference type="Rhea" id="RHEA:60328"/>
        <dbReference type="Rhea" id="RHEA-COMP:15549"/>
        <dbReference type="Rhea" id="RHEA-COMP:15552"/>
        <dbReference type="ChEBI" id="CHEBI:15378"/>
        <dbReference type="ChEBI" id="CHEBI:29969"/>
        <dbReference type="ChEBI" id="CHEBI:57856"/>
        <dbReference type="ChEBI" id="CHEBI:59789"/>
        <dbReference type="ChEBI" id="CHEBI:61961"/>
        <dbReference type="EC" id="2.1.1.360"/>
    </reaction>
</comment>
<dbReference type="AlphaFoldDB" id="A0A812QUV1"/>
<protein>
    <recommendedName>
        <fullName evidence="2">Histone-lysine N-methyltransferase, H3 lysine-79 specific</fullName>
        <ecNumber evidence="1">2.1.1.360</ecNumber>
    </recommendedName>
    <alternativeName>
        <fullName evidence="4">Histone H3-K79 methyltransferase</fullName>
    </alternativeName>
</protein>
<proteinExistence type="predicted"/>
<dbReference type="Proteomes" id="UP000649617">
    <property type="component" value="Unassembled WGS sequence"/>
</dbReference>
<keyword evidence="9" id="KW-1185">Reference proteome</keyword>
<feature type="chain" id="PRO_5032543294" description="Histone-lysine N-methyltransferase, H3 lysine-79 specific" evidence="6">
    <location>
        <begin position="22"/>
        <end position="284"/>
    </location>
</feature>
<evidence type="ECO:0000256" key="5">
    <source>
        <dbReference type="ARBA" id="ARBA00047770"/>
    </source>
</evidence>
<dbReference type="PANTHER" id="PTHR21451">
    <property type="entry name" value="HISTONE H3 METHYLTRANSFERASE"/>
    <property type="match status" value="1"/>
</dbReference>
<feature type="domain" description="DOT1" evidence="7">
    <location>
        <begin position="80"/>
        <end position="155"/>
    </location>
</feature>
<dbReference type="OrthoDB" id="443402at2759"/>
<evidence type="ECO:0000256" key="6">
    <source>
        <dbReference type="SAM" id="SignalP"/>
    </source>
</evidence>
<comment type="caution">
    <text evidence="8">The sequence shown here is derived from an EMBL/GenBank/DDBJ whole genome shotgun (WGS) entry which is preliminary data.</text>
</comment>
<evidence type="ECO:0000256" key="2">
    <source>
        <dbReference type="ARBA" id="ARBA00020987"/>
    </source>
</evidence>
<keyword evidence="3" id="KW-0156">Chromatin regulator</keyword>
<organism evidence="8 9">
    <name type="scientific">Symbiodinium pilosum</name>
    <name type="common">Dinoflagellate</name>
    <dbReference type="NCBI Taxonomy" id="2952"/>
    <lineage>
        <taxon>Eukaryota</taxon>
        <taxon>Sar</taxon>
        <taxon>Alveolata</taxon>
        <taxon>Dinophyceae</taxon>
        <taxon>Suessiales</taxon>
        <taxon>Symbiodiniaceae</taxon>
        <taxon>Symbiodinium</taxon>
    </lineage>
</organism>
<accession>A0A812QUV1</accession>
<dbReference type="Gene3D" id="3.40.50.150">
    <property type="entry name" value="Vaccinia Virus protein VP39"/>
    <property type="match status" value="1"/>
</dbReference>
<name>A0A812QUV1_SYMPI</name>
<gene>
    <name evidence="8" type="ORF">SPIL2461_LOCUS10003</name>
</gene>
<dbReference type="InterPro" id="IPR030445">
    <property type="entry name" value="H3-K79_meTrfase"/>
</dbReference>
<dbReference type="PROSITE" id="PS51257">
    <property type="entry name" value="PROKAR_LIPOPROTEIN"/>
    <property type="match status" value="1"/>
</dbReference>
<dbReference type="InterPro" id="IPR025789">
    <property type="entry name" value="DOT1_dom"/>
</dbReference>
<sequence length="284" mass="31135">MRRVSVLGSCWLAVGTSCTCGDTRQPLPTRSAWRLAQQAEVEALLDQHWGFMRTGYTMSIEDDEKVQQAQMRIRKHSDSDPASAHVYGELTANGVRQLSAFLGLDEAKDASFVDLGAGVGKVVAQIFLENPRVRRVLGVELSPTRAENGREALAELRAGEMMVLRQRALLGDALEDAALSGDPWASTGEVDFVEGDMFQMDLGHATHVYMASTSWCPSMLRELAGKLLKEATYLQAAASLKRLPEGLAGFEEVEAQLQTSWTKKDPAGSKVYIYRAAQRCDAPK</sequence>
<evidence type="ECO:0000313" key="8">
    <source>
        <dbReference type="EMBL" id="CAE7405420.1"/>
    </source>
</evidence>
<evidence type="ECO:0000313" key="9">
    <source>
        <dbReference type="Proteomes" id="UP000649617"/>
    </source>
</evidence>
<reference evidence="8" key="1">
    <citation type="submission" date="2021-02" db="EMBL/GenBank/DDBJ databases">
        <authorList>
            <person name="Dougan E. K."/>
            <person name="Rhodes N."/>
            <person name="Thang M."/>
            <person name="Chan C."/>
        </authorList>
    </citation>
    <scope>NUCLEOTIDE SEQUENCE</scope>
</reference>
<dbReference type="GO" id="GO:0051726">
    <property type="term" value="P:regulation of cell cycle"/>
    <property type="evidence" value="ECO:0007669"/>
    <property type="project" value="InterPro"/>
</dbReference>
<dbReference type="InterPro" id="IPR029063">
    <property type="entry name" value="SAM-dependent_MTases_sf"/>
</dbReference>
<evidence type="ECO:0000256" key="3">
    <source>
        <dbReference type="ARBA" id="ARBA00022853"/>
    </source>
</evidence>
<evidence type="ECO:0000256" key="4">
    <source>
        <dbReference type="ARBA" id="ARBA00029821"/>
    </source>
</evidence>
<keyword evidence="6" id="KW-0732">Signal</keyword>
<dbReference type="Pfam" id="PF08123">
    <property type="entry name" value="DOT1"/>
    <property type="match status" value="1"/>
</dbReference>
<dbReference type="SUPFAM" id="SSF53335">
    <property type="entry name" value="S-adenosyl-L-methionine-dependent methyltransferases"/>
    <property type="match status" value="1"/>
</dbReference>